<evidence type="ECO:0000313" key="3">
    <source>
        <dbReference type="Proteomes" id="UP000001554"/>
    </source>
</evidence>
<feature type="region of interest" description="Disordered" evidence="2">
    <location>
        <begin position="243"/>
        <end position="274"/>
    </location>
</feature>
<accession>A0A9J7LLE3</accession>
<dbReference type="Pfam" id="PF05760">
    <property type="entry name" value="IER"/>
    <property type="match status" value="1"/>
</dbReference>
<dbReference type="OMA" id="ICCDESV"/>
<protein>
    <submittedName>
        <fullName evidence="4">Immediate early response gene 5-like protein</fullName>
    </submittedName>
</protein>
<evidence type="ECO:0000256" key="2">
    <source>
        <dbReference type="SAM" id="MobiDB-lite"/>
    </source>
</evidence>
<dbReference type="RefSeq" id="XP_035683880.1">
    <property type="nucleotide sequence ID" value="XM_035827987.1"/>
</dbReference>
<sequence length="342" mass="37026">MQRSFVDHATLLVGCDPHSSTATSQKLGVLIHLLQFLFLKSISKDKMASVDAQRLIALSIGKLQASRSQRGGIDLHKNLLVSHVLYTARTALLTGMVPEYYHAETTAVQTDDDTVDCPERVEEVAVPVPESRECDSALPSGEGEGETKTLCTLTPVVDLAQPPLTSASGNVDSRLQETDVTLTETMDKENISTEQQQNLTTTSLQPAVLGERCANVPTASCDNKRSAAPCSCCRKRKQSETEAACDSISPKKRRIEQQETDSESDSWETTEDMCTESPVSSLVSIFNSGFKGLVHSSIELESEPPQQAVPRSGPNSSKQGLQQCMQEVVTSIGTLARPIVAF</sequence>
<dbReference type="OrthoDB" id="6358394at2759"/>
<dbReference type="PANTHER" id="PTHR15895">
    <property type="entry name" value="IMMEDIATE EARLY RESPONSE GENE"/>
    <property type="match status" value="1"/>
</dbReference>
<evidence type="ECO:0000256" key="1">
    <source>
        <dbReference type="ARBA" id="ARBA00006186"/>
    </source>
</evidence>
<reference evidence="4" key="2">
    <citation type="submission" date="2025-08" db="UniProtKB">
        <authorList>
            <consortium name="RefSeq"/>
        </authorList>
    </citation>
    <scope>IDENTIFICATION</scope>
    <source>
        <strain evidence="4">S238N-H82</strain>
        <tissue evidence="4">Testes</tissue>
    </source>
</reference>
<evidence type="ECO:0000313" key="4">
    <source>
        <dbReference type="RefSeq" id="XP_035683880.1"/>
    </source>
</evidence>
<organism evidence="3 4">
    <name type="scientific">Branchiostoma floridae</name>
    <name type="common">Florida lancelet</name>
    <name type="synonym">Amphioxus</name>
    <dbReference type="NCBI Taxonomy" id="7739"/>
    <lineage>
        <taxon>Eukaryota</taxon>
        <taxon>Metazoa</taxon>
        <taxon>Chordata</taxon>
        <taxon>Cephalochordata</taxon>
        <taxon>Leptocardii</taxon>
        <taxon>Amphioxiformes</taxon>
        <taxon>Branchiostomatidae</taxon>
        <taxon>Branchiostoma</taxon>
    </lineage>
</organism>
<dbReference type="Proteomes" id="UP000001554">
    <property type="component" value="Chromosome 8"/>
</dbReference>
<gene>
    <name evidence="4" type="primary">LOC118420913</name>
</gene>
<comment type="similarity">
    <text evidence="1">Belongs to the IER family.</text>
</comment>
<dbReference type="AlphaFoldDB" id="A0A9J7LLE3"/>
<dbReference type="KEGG" id="bfo:118420913"/>
<keyword evidence="3" id="KW-1185">Reference proteome</keyword>
<dbReference type="GeneID" id="118420913"/>
<feature type="region of interest" description="Disordered" evidence="2">
    <location>
        <begin position="301"/>
        <end position="321"/>
    </location>
</feature>
<reference evidence="3" key="1">
    <citation type="journal article" date="2020" name="Nat. Ecol. Evol.">
        <title>Deeply conserved synteny resolves early events in vertebrate evolution.</title>
        <authorList>
            <person name="Simakov O."/>
            <person name="Marletaz F."/>
            <person name="Yue J.X."/>
            <person name="O'Connell B."/>
            <person name="Jenkins J."/>
            <person name="Brandt A."/>
            <person name="Calef R."/>
            <person name="Tung C.H."/>
            <person name="Huang T.K."/>
            <person name="Schmutz J."/>
            <person name="Satoh N."/>
            <person name="Yu J.K."/>
            <person name="Putnam N.H."/>
            <person name="Green R.E."/>
            <person name="Rokhsar D.S."/>
        </authorList>
    </citation>
    <scope>NUCLEOTIDE SEQUENCE [LARGE SCALE GENOMIC DNA]</scope>
    <source>
        <strain evidence="3">S238N-H82</strain>
    </source>
</reference>
<proteinExistence type="inferred from homology"/>
<feature type="compositionally biased region" description="Acidic residues" evidence="2">
    <location>
        <begin position="258"/>
        <end position="274"/>
    </location>
</feature>
<name>A0A9J7LLE3_BRAFL</name>
<dbReference type="InterPro" id="IPR008653">
    <property type="entry name" value="IER"/>
</dbReference>